<organism evidence="12 13">
    <name type="scientific">Cucumis sativus</name>
    <name type="common">Cucumber</name>
    <dbReference type="NCBI Taxonomy" id="3659"/>
    <lineage>
        <taxon>Eukaryota</taxon>
        <taxon>Viridiplantae</taxon>
        <taxon>Streptophyta</taxon>
        <taxon>Embryophyta</taxon>
        <taxon>Tracheophyta</taxon>
        <taxon>Spermatophyta</taxon>
        <taxon>Magnoliopsida</taxon>
        <taxon>eudicotyledons</taxon>
        <taxon>Gunneridae</taxon>
        <taxon>Pentapetalae</taxon>
        <taxon>rosids</taxon>
        <taxon>fabids</taxon>
        <taxon>Cucurbitales</taxon>
        <taxon>Cucurbitaceae</taxon>
        <taxon>Benincaseae</taxon>
        <taxon>Cucumis</taxon>
    </lineage>
</organism>
<dbReference type="Pfam" id="PF00421">
    <property type="entry name" value="PSII"/>
    <property type="match status" value="1"/>
</dbReference>
<evidence type="ECO:0000256" key="3">
    <source>
        <dbReference type="ARBA" id="ARBA00022494"/>
    </source>
</evidence>
<dbReference type="STRING" id="3659.A0A0A0KPL5"/>
<keyword evidence="5" id="KW-0597">Phosphoprotein</keyword>
<protein>
    <submittedName>
        <fullName evidence="12">Photosystem II CP43 chlorophyll apoprotein</fullName>
    </submittedName>
</protein>
<reference evidence="12 13" key="1">
    <citation type="journal article" date="2009" name="Nat. Genet.">
        <title>The genome of the cucumber, Cucumis sativus L.</title>
        <authorList>
            <person name="Huang S."/>
            <person name="Li R."/>
            <person name="Zhang Z."/>
            <person name="Li L."/>
            <person name="Gu X."/>
            <person name="Fan W."/>
            <person name="Lucas W.J."/>
            <person name="Wang X."/>
            <person name="Xie B."/>
            <person name="Ni P."/>
            <person name="Ren Y."/>
            <person name="Zhu H."/>
            <person name="Li J."/>
            <person name="Lin K."/>
            <person name="Jin W."/>
            <person name="Fei Z."/>
            <person name="Li G."/>
            <person name="Staub J."/>
            <person name="Kilian A."/>
            <person name="van der Vossen E.A."/>
            <person name="Wu Y."/>
            <person name="Guo J."/>
            <person name="He J."/>
            <person name="Jia Z."/>
            <person name="Ren Y."/>
            <person name="Tian G."/>
            <person name="Lu Y."/>
            <person name="Ruan J."/>
            <person name="Qian W."/>
            <person name="Wang M."/>
            <person name="Huang Q."/>
            <person name="Li B."/>
            <person name="Xuan Z."/>
            <person name="Cao J."/>
            <person name="Asan"/>
            <person name="Wu Z."/>
            <person name="Zhang J."/>
            <person name="Cai Q."/>
            <person name="Bai Y."/>
            <person name="Zhao B."/>
            <person name="Han Y."/>
            <person name="Li Y."/>
            <person name="Li X."/>
            <person name="Wang S."/>
            <person name="Shi Q."/>
            <person name="Liu S."/>
            <person name="Cho W.K."/>
            <person name="Kim J.Y."/>
            <person name="Xu Y."/>
            <person name="Heller-Uszynska K."/>
            <person name="Miao H."/>
            <person name="Cheng Z."/>
            <person name="Zhang S."/>
            <person name="Wu J."/>
            <person name="Yang Y."/>
            <person name="Kang H."/>
            <person name="Li M."/>
            <person name="Liang H."/>
            <person name="Ren X."/>
            <person name="Shi Z."/>
            <person name="Wen M."/>
            <person name="Jian M."/>
            <person name="Yang H."/>
            <person name="Zhang G."/>
            <person name="Yang Z."/>
            <person name="Chen R."/>
            <person name="Liu S."/>
            <person name="Li J."/>
            <person name="Ma L."/>
            <person name="Liu H."/>
            <person name="Zhou Y."/>
            <person name="Zhao J."/>
            <person name="Fang X."/>
            <person name="Li G."/>
            <person name="Fang L."/>
            <person name="Li Y."/>
            <person name="Liu D."/>
            <person name="Zheng H."/>
            <person name="Zhang Y."/>
            <person name="Qin N."/>
            <person name="Li Z."/>
            <person name="Yang G."/>
            <person name="Yang S."/>
            <person name="Bolund L."/>
            <person name="Kristiansen K."/>
            <person name="Zheng H."/>
            <person name="Li S."/>
            <person name="Zhang X."/>
            <person name="Yang H."/>
            <person name="Wang J."/>
            <person name="Sun R."/>
            <person name="Zhang B."/>
            <person name="Jiang S."/>
            <person name="Wang J."/>
            <person name="Du Y."/>
            <person name="Li S."/>
        </authorList>
    </citation>
    <scope>NUCLEOTIDE SEQUENCE [LARGE SCALE GENOMIC DNA]</scope>
    <source>
        <strain evidence="13">cv. 9930</strain>
    </source>
</reference>
<evidence type="ECO:0000256" key="8">
    <source>
        <dbReference type="ARBA" id="ARBA00022989"/>
    </source>
</evidence>
<evidence type="ECO:0000313" key="13">
    <source>
        <dbReference type="Proteomes" id="UP000029981"/>
    </source>
</evidence>
<dbReference type="AlphaFoldDB" id="A0A0A0KPL5"/>
<name>A0A0A0KPL5_CUCSA</name>
<dbReference type="InterPro" id="IPR000932">
    <property type="entry name" value="PS_antenna-like"/>
</dbReference>
<keyword evidence="6" id="KW-0934">Plastid</keyword>
<keyword evidence="7" id="KW-0812">Transmembrane</keyword>
<evidence type="ECO:0000256" key="7">
    <source>
        <dbReference type="ARBA" id="ARBA00022692"/>
    </source>
</evidence>
<dbReference type="GO" id="GO:0050821">
    <property type="term" value="P:protein stabilization"/>
    <property type="evidence" value="ECO:0007669"/>
    <property type="project" value="InterPro"/>
</dbReference>
<evidence type="ECO:0000256" key="10">
    <source>
        <dbReference type="ARBA" id="ARBA00023136"/>
    </source>
</evidence>
<keyword evidence="3" id="KW-0148">Chlorophyll</keyword>
<reference evidence="12 13" key="2">
    <citation type="journal article" date="2009" name="PLoS ONE">
        <title>An integrated genetic and cytogenetic map of the cucumber genome.</title>
        <authorList>
            <person name="Ren Y."/>
            <person name="Zhang Z."/>
            <person name="Liu J."/>
            <person name="Staub J.E."/>
            <person name="Han Y."/>
            <person name="Cheng Z."/>
            <person name="Li X."/>
            <person name="Lu J."/>
            <person name="Miao H."/>
            <person name="Kang H."/>
            <person name="Xie B."/>
            <person name="Gu X."/>
            <person name="Wang X."/>
            <person name="Du Y."/>
            <person name="Jin W."/>
            <person name="Huang S."/>
        </authorList>
    </citation>
    <scope>NUCLEOTIDE SEQUENCE [LARGE SCALE GENOMIC DNA]</scope>
    <source>
        <strain evidence="13">cv. 9930</strain>
    </source>
</reference>
<proteinExistence type="predicted"/>
<dbReference type="InterPro" id="IPR001056">
    <property type="entry name" value="PSII_PsbH"/>
</dbReference>
<keyword evidence="8" id="KW-1133">Transmembrane helix</keyword>
<evidence type="ECO:0000256" key="5">
    <source>
        <dbReference type="ARBA" id="ARBA00022553"/>
    </source>
</evidence>
<dbReference type="InterPro" id="IPR036001">
    <property type="entry name" value="PS_II_antenna-like_sf"/>
</dbReference>
<dbReference type="Gramene" id="KGN51555">
    <property type="protein sequence ID" value="KGN51555"/>
    <property type="gene ID" value="Csa_5G577700"/>
</dbReference>
<keyword evidence="13" id="KW-1185">Reference proteome</keyword>
<dbReference type="Proteomes" id="UP000029981">
    <property type="component" value="Chromosome 5"/>
</dbReference>
<comment type="subcellular location">
    <subcellularLocation>
        <location evidence="1">Membrane</location>
        <topology evidence="1">Multi-pass membrane protein</topology>
    </subcellularLocation>
    <subcellularLocation>
        <location evidence="2">Plastid</location>
        <location evidence="2">Chloroplast thylakoid membrane</location>
        <topology evidence="2">Single-pass membrane protein</topology>
    </subcellularLocation>
</comment>
<dbReference type="InterPro" id="IPR036863">
    <property type="entry name" value="PSII_PsbH_sf"/>
</dbReference>
<evidence type="ECO:0000256" key="9">
    <source>
        <dbReference type="ARBA" id="ARBA00022991"/>
    </source>
</evidence>
<dbReference type="PANTHER" id="PTHR34469:SF4">
    <property type="entry name" value="PHOTOSYSTEM II REACTION CENTER PROTEIN H"/>
    <property type="match status" value="1"/>
</dbReference>
<evidence type="ECO:0000256" key="6">
    <source>
        <dbReference type="ARBA" id="ARBA00022640"/>
    </source>
</evidence>
<evidence type="ECO:0000256" key="4">
    <source>
        <dbReference type="ARBA" id="ARBA00022531"/>
    </source>
</evidence>
<reference evidence="12 13" key="4">
    <citation type="journal article" date="2011" name="BMC Genomics">
        <title>RNA-Seq improves annotation of protein-coding genes in the cucumber genome.</title>
        <authorList>
            <person name="Li Z."/>
            <person name="Zhang Z."/>
            <person name="Yan P."/>
            <person name="Huang S."/>
            <person name="Fei Z."/>
            <person name="Lin K."/>
        </authorList>
    </citation>
    <scope>NUCLEOTIDE SEQUENCE [LARGE SCALE GENOMIC DNA]</scope>
    <source>
        <strain evidence="13">cv. 9930</strain>
    </source>
</reference>
<dbReference type="Gene3D" id="1.20.5.880">
    <property type="entry name" value="Photosystem II reaction center protein H"/>
    <property type="match status" value="1"/>
</dbReference>
<dbReference type="SUPFAM" id="SSF161077">
    <property type="entry name" value="Photosystem II antenna protein-like"/>
    <property type="match status" value="1"/>
</dbReference>
<dbReference type="GO" id="GO:0009767">
    <property type="term" value="P:photosynthetic electron transport chain"/>
    <property type="evidence" value="ECO:0007669"/>
    <property type="project" value="InterPro"/>
</dbReference>
<evidence type="ECO:0000256" key="11">
    <source>
        <dbReference type="ARBA" id="ARBA00023276"/>
    </source>
</evidence>
<accession>A0A0A0KPL5</accession>
<reference evidence="12 13" key="3">
    <citation type="journal article" date="2010" name="BMC Genomics">
        <title>Transcriptome sequencing and comparative analysis of cucumber flowers with different sex types.</title>
        <authorList>
            <person name="Guo S."/>
            <person name="Zheng Y."/>
            <person name="Joung J.G."/>
            <person name="Liu S."/>
            <person name="Zhang Z."/>
            <person name="Crasta O.R."/>
            <person name="Sobral B.W."/>
            <person name="Xu Y."/>
            <person name="Huang S."/>
            <person name="Fei Z."/>
        </authorList>
    </citation>
    <scope>NUCLEOTIDE SEQUENCE [LARGE SCALE GENOMIC DNA]</scope>
    <source>
        <strain evidence="13">cv. 9930</strain>
    </source>
</reference>
<dbReference type="GO" id="GO:0042301">
    <property type="term" value="F:phosphate ion binding"/>
    <property type="evidence" value="ECO:0007669"/>
    <property type="project" value="InterPro"/>
</dbReference>
<keyword evidence="9" id="KW-0157">Chromophore</keyword>
<dbReference type="GO" id="GO:0009535">
    <property type="term" value="C:chloroplast thylakoid membrane"/>
    <property type="evidence" value="ECO:0007669"/>
    <property type="project" value="UniProtKB-SubCell"/>
</dbReference>
<evidence type="ECO:0000256" key="2">
    <source>
        <dbReference type="ARBA" id="ARBA00004581"/>
    </source>
</evidence>
<evidence type="ECO:0000313" key="12">
    <source>
        <dbReference type="EMBL" id="KGN51555.1"/>
    </source>
</evidence>
<keyword evidence="4" id="KW-0602">Photosynthesis</keyword>
<dbReference type="EMBL" id="CM002926">
    <property type="protein sequence ID" value="KGN51555.1"/>
    <property type="molecule type" value="Genomic_DNA"/>
</dbReference>
<dbReference type="PANTHER" id="PTHR34469">
    <property type="entry name" value="PHOTOSYSTEM II REACTION CENTER PROTEIN H"/>
    <property type="match status" value="1"/>
</dbReference>
<dbReference type="GO" id="GO:0016168">
    <property type="term" value="F:chlorophyll binding"/>
    <property type="evidence" value="ECO:0007669"/>
    <property type="project" value="UniProtKB-KW"/>
</dbReference>
<keyword evidence="10" id="KW-0472">Membrane</keyword>
<dbReference type="GO" id="GO:0009523">
    <property type="term" value="C:photosystem II"/>
    <property type="evidence" value="ECO:0007669"/>
    <property type="project" value="UniProtKB-KW"/>
</dbReference>
<gene>
    <name evidence="12" type="ORF">Csa_5G577700</name>
</gene>
<sequence length="100" mass="11296">MYQHKYAYNTKVIFKWIASVRSRPRRTVVGDLLKPLNSEYGKVAPGYDLEDIVGGHVWLGSVCILGGIWHILTKPFAWARCTLVWSGESYLSYSLGALGY</sequence>
<keyword evidence="11" id="KW-0604">Photosystem II</keyword>
<evidence type="ECO:0000256" key="1">
    <source>
        <dbReference type="ARBA" id="ARBA00004141"/>
    </source>
</evidence>